<gene>
    <name evidence="5" type="ORF">A3K86_08380</name>
</gene>
<comment type="caution">
    <text evidence="5">The sequence shown here is derived from an EMBL/GenBank/DDBJ whole genome shotgun (WGS) entry which is preliminary data.</text>
</comment>
<dbReference type="Proteomes" id="UP000078503">
    <property type="component" value="Unassembled WGS sequence"/>
</dbReference>
<dbReference type="InterPro" id="IPR001876">
    <property type="entry name" value="Znf_RanBP2"/>
</dbReference>
<dbReference type="PROSITE" id="PS50199">
    <property type="entry name" value="ZF_RANBP2_2"/>
    <property type="match status" value="1"/>
</dbReference>
<feature type="domain" description="RanBP2-type" evidence="4">
    <location>
        <begin position="74"/>
        <end position="103"/>
    </location>
</feature>
<organism evidence="5 6">
    <name type="scientific">Photobacterium jeanii</name>
    <dbReference type="NCBI Taxonomy" id="858640"/>
    <lineage>
        <taxon>Bacteria</taxon>
        <taxon>Pseudomonadati</taxon>
        <taxon>Pseudomonadota</taxon>
        <taxon>Gammaproteobacteria</taxon>
        <taxon>Vibrionales</taxon>
        <taxon>Vibrionaceae</taxon>
        <taxon>Photobacterium</taxon>
    </lineage>
</organism>
<keyword evidence="3" id="KW-0862">Zinc</keyword>
<evidence type="ECO:0000256" key="2">
    <source>
        <dbReference type="ARBA" id="ARBA00022771"/>
    </source>
</evidence>
<dbReference type="Gene3D" id="3.30.70.790">
    <property type="entry name" value="UreE, C-terminal domain"/>
    <property type="match status" value="1"/>
</dbReference>
<dbReference type="OrthoDB" id="9814654at2"/>
<dbReference type="EMBL" id="LVHF01000015">
    <property type="protein sequence ID" value="OAN16944.1"/>
    <property type="molecule type" value="Genomic_DNA"/>
</dbReference>
<keyword evidence="6" id="KW-1185">Reference proteome</keyword>
<dbReference type="RefSeq" id="WP_068330452.1">
    <property type="nucleotide sequence ID" value="NZ_LVHF01000015.1"/>
</dbReference>
<dbReference type="AlphaFoldDB" id="A0A178KJP5"/>
<keyword evidence="2" id="KW-0863">Zinc-finger</keyword>
<evidence type="ECO:0000313" key="6">
    <source>
        <dbReference type="Proteomes" id="UP000078503"/>
    </source>
</evidence>
<evidence type="ECO:0000259" key="4">
    <source>
        <dbReference type="PROSITE" id="PS50199"/>
    </source>
</evidence>
<dbReference type="PROSITE" id="PS01358">
    <property type="entry name" value="ZF_RANBP2_1"/>
    <property type="match status" value="1"/>
</dbReference>
<dbReference type="InterPro" id="IPR018551">
    <property type="entry name" value="DUF2007"/>
</dbReference>
<dbReference type="InterPro" id="IPR011322">
    <property type="entry name" value="N-reg_PII-like_a/b"/>
</dbReference>
<dbReference type="SUPFAM" id="SSF54913">
    <property type="entry name" value="GlnB-like"/>
    <property type="match status" value="1"/>
</dbReference>
<proteinExistence type="predicted"/>
<dbReference type="GO" id="GO:0008270">
    <property type="term" value="F:zinc ion binding"/>
    <property type="evidence" value="ECO:0007669"/>
    <property type="project" value="UniProtKB-KW"/>
</dbReference>
<reference evidence="5 6" key="1">
    <citation type="submission" date="2016-03" db="EMBL/GenBank/DDBJ databases">
        <title>Photobacterium proteolyticum sp. nov. a protease producing bacterium isolated from ocean sediments of Laizhou Bay.</title>
        <authorList>
            <person name="Li Y."/>
        </authorList>
    </citation>
    <scope>NUCLEOTIDE SEQUENCE [LARGE SCALE GENOMIC DNA]</scope>
    <source>
        <strain evidence="5 6">R-40508</strain>
    </source>
</reference>
<dbReference type="Pfam" id="PF09413">
    <property type="entry name" value="DUF2007"/>
    <property type="match status" value="1"/>
</dbReference>
<name>A0A178KJP5_9GAMM</name>
<protein>
    <recommendedName>
        <fullName evidence="4">RanBP2-type domain-containing protein</fullName>
    </recommendedName>
</protein>
<evidence type="ECO:0000313" key="5">
    <source>
        <dbReference type="EMBL" id="OAN16944.1"/>
    </source>
</evidence>
<sequence length="105" mass="11937">MSWQRVYQAANSIEAHCLKGLLESEYIAVQLTGEGLAAATGELPTSVLEVSLWVEEQDWSRASALLHDYEQQQVKHDWHCARCHEANSSQFEICWQCGAEREENT</sequence>
<evidence type="ECO:0000256" key="1">
    <source>
        <dbReference type="ARBA" id="ARBA00022723"/>
    </source>
</evidence>
<keyword evidence="1" id="KW-0479">Metal-binding</keyword>
<accession>A0A178KJP5</accession>
<dbReference type="STRING" id="858640.A3K86_08380"/>
<evidence type="ECO:0000256" key="3">
    <source>
        <dbReference type="ARBA" id="ARBA00022833"/>
    </source>
</evidence>